<dbReference type="GO" id="GO:0045944">
    <property type="term" value="P:positive regulation of transcription by RNA polymerase II"/>
    <property type="evidence" value="ECO:0007669"/>
    <property type="project" value="InterPro"/>
</dbReference>
<accession>A0A158Q9S4</accession>
<keyword evidence="5" id="KW-1185">Reference proteome</keyword>
<evidence type="ECO:0000256" key="1">
    <source>
        <dbReference type="PROSITE-ProRule" id="PRU00042"/>
    </source>
</evidence>
<sequence>MVSYIDIHLSEEDLYKHTEELDLNCDQCHRGFKNINALRMHKVKTHNQVSTESDFRLRYRRQNPQKEVNKRYFCPVDGCSHGKDYFMSLKLLKQHYMKVHVKKNLSCKKCGVAKFSLKRDLKYHQKRWCPQREFSEVQQAKNSIIEKGTSKKNQSTKTQETSNVHQHRKRPESRVNVKKILVITLPAGCRSAQFVPIFPRKSLRSVSCQTAPEVSLGTVPETDIYKEVHSRTYFSKDVATNVAAYDLCPPQQGFLPPVDSLSFQSEQTPRRNEYYHPNACSFATQTPMNSTPDTQLLNCSVSQSDCAVQSNLSEVPETRHVETDMDDFDFEEFLRNIETQTSESFGNDALTQTVNSFMDCGIMTDGPFQSWNDTMTE</sequence>
<organism evidence="6">
    <name type="scientific">Enterobius vermicularis</name>
    <name type="common">Human pinworm</name>
    <dbReference type="NCBI Taxonomy" id="51028"/>
    <lineage>
        <taxon>Eukaryota</taxon>
        <taxon>Metazoa</taxon>
        <taxon>Ecdysozoa</taxon>
        <taxon>Nematoda</taxon>
        <taxon>Chromadorea</taxon>
        <taxon>Rhabditida</taxon>
        <taxon>Spirurina</taxon>
        <taxon>Oxyuridomorpha</taxon>
        <taxon>Oxyuroidea</taxon>
        <taxon>Oxyuridae</taxon>
        <taxon>Enterobius</taxon>
    </lineage>
</organism>
<reference evidence="6" key="1">
    <citation type="submission" date="2016-04" db="UniProtKB">
        <authorList>
            <consortium name="WormBaseParasite"/>
        </authorList>
    </citation>
    <scope>IDENTIFICATION</scope>
</reference>
<evidence type="ECO:0000259" key="3">
    <source>
        <dbReference type="PROSITE" id="PS50157"/>
    </source>
</evidence>
<keyword evidence="1" id="KW-0479">Metal-binding</keyword>
<evidence type="ECO:0000313" key="4">
    <source>
        <dbReference type="EMBL" id="VDD87522.1"/>
    </source>
</evidence>
<dbReference type="OrthoDB" id="5817791at2759"/>
<dbReference type="Proteomes" id="UP000274131">
    <property type="component" value="Unassembled WGS sequence"/>
</dbReference>
<dbReference type="SMART" id="SM00355">
    <property type="entry name" value="ZnF_C2H2"/>
    <property type="match status" value="3"/>
</dbReference>
<dbReference type="PANTHER" id="PTHR46664">
    <property type="entry name" value="ATM INTERACTOR"/>
    <property type="match status" value="1"/>
</dbReference>
<dbReference type="WBParaSite" id="EVEC_0000295701-mRNA-1">
    <property type="protein sequence ID" value="EVEC_0000295701-mRNA-1"/>
    <property type="gene ID" value="EVEC_0000295701"/>
</dbReference>
<dbReference type="GO" id="GO:0000976">
    <property type="term" value="F:transcription cis-regulatory region binding"/>
    <property type="evidence" value="ECO:0007669"/>
    <property type="project" value="InterPro"/>
</dbReference>
<protein>
    <submittedName>
        <fullName evidence="6">C2H2-type domain-containing protein</fullName>
    </submittedName>
</protein>
<name>A0A158Q9S4_ENTVE</name>
<gene>
    <name evidence="4" type="ORF">EVEC_LOCUS2665</name>
</gene>
<proteinExistence type="predicted"/>
<reference evidence="4 5" key="2">
    <citation type="submission" date="2018-10" db="EMBL/GenBank/DDBJ databases">
        <authorList>
            <consortium name="Pathogen Informatics"/>
        </authorList>
    </citation>
    <scope>NUCLEOTIDE SEQUENCE [LARGE SCALE GENOMIC DNA]</scope>
</reference>
<dbReference type="GO" id="GO:0008270">
    <property type="term" value="F:zinc ion binding"/>
    <property type="evidence" value="ECO:0007669"/>
    <property type="project" value="UniProtKB-KW"/>
</dbReference>
<evidence type="ECO:0000313" key="5">
    <source>
        <dbReference type="Proteomes" id="UP000274131"/>
    </source>
</evidence>
<dbReference type="STRING" id="51028.A0A158Q9S4"/>
<dbReference type="PANTHER" id="PTHR46664:SF1">
    <property type="entry name" value="ATM INTERACTOR"/>
    <property type="match status" value="1"/>
</dbReference>
<keyword evidence="1" id="KW-0862">Zinc</keyword>
<dbReference type="PROSITE" id="PS50157">
    <property type="entry name" value="ZINC_FINGER_C2H2_2"/>
    <property type="match status" value="1"/>
</dbReference>
<evidence type="ECO:0000256" key="2">
    <source>
        <dbReference type="SAM" id="MobiDB-lite"/>
    </source>
</evidence>
<dbReference type="EMBL" id="UXUI01007427">
    <property type="protein sequence ID" value="VDD87522.1"/>
    <property type="molecule type" value="Genomic_DNA"/>
</dbReference>
<dbReference type="GO" id="GO:0005634">
    <property type="term" value="C:nucleus"/>
    <property type="evidence" value="ECO:0007669"/>
    <property type="project" value="TreeGrafter"/>
</dbReference>
<dbReference type="AlphaFoldDB" id="A0A158Q9S4"/>
<dbReference type="InterPro" id="IPR013087">
    <property type="entry name" value="Znf_C2H2_type"/>
</dbReference>
<feature type="compositionally biased region" description="Polar residues" evidence="2">
    <location>
        <begin position="151"/>
        <end position="164"/>
    </location>
</feature>
<feature type="region of interest" description="Disordered" evidence="2">
    <location>
        <begin position="146"/>
        <end position="171"/>
    </location>
</feature>
<dbReference type="PROSITE" id="PS00028">
    <property type="entry name" value="ZINC_FINGER_C2H2_1"/>
    <property type="match status" value="1"/>
</dbReference>
<evidence type="ECO:0000313" key="6">
    <source>
        <dbReference type="WBParaSite" id="EVEC_0000295701-mRNA-1"/>
    </source>
</evidence>
<dbReference type="GO" id="GO:0000981">
    <property type="term" value="F:DNA-binding transcription factor activity, RNA polymerase II-specific"/>
    <property type="evidence" value="ECO:0007669"/>
    <property type="project" value="TreeGrafter"/>
</dbReference>
<feature type="domain" description="C2H2-type" evidence="3">
    <location>
        <begin position="23"/>
        <end position="51"/>
    </location>
</feature>
<dbReference type="Gene3D" id="3.30.160.60">
    <property type="entry name" value="Classic Zinc Finger"/>
    <property type="match status" value="2"/>
</dbReference>
<keyword evidence="1" id="KW-0863">Zinc-finger</keyword>
<dbReference type="InterPro" id="IPR055303">
    <property type="entry name" value="ATMIN"/>
</dbReference>